<gene>
    <name evidence="2" type="ORF">GCM10010390_65720</name>
</gene>
<reference evidence="3" key="1">
    <citation type="journal article" date="2019" name="Int. J. Syst. Evol. Microbiol.">
        <title>The Global Catalogue of Microorganisms (GCM) 10K type strain sequencing project: providing services to taxonomists for standard genome sequencing and annotation.</title>
        <authorList>
            <consortium name="The Broad Institute Genomics Platform"/>
            <consortium name="The Broad Institute Genome Sequencing Center for Infectious Disease"/>
            <person name="Wu L."/>
            <person name="Ma J."/>
        </authorList>
    </citation>
    <scope>NUCLEOTIDE SEQUENCE [LARGE SCALE GENOMIC DNA]</scope>
    <source>
        <strain evidence="3">JCM 5052</strain>
    </source>
</reference>
<feature type="region of interest" description="Disordered" evidence="1">
    <location>
        <begin position="1"/>
        <end position="34"/>
    </location>
</feature>
<keyword evidence="3" id="KW-1185">Reference proteome</keyword>
<feature type="compositionally biased region" description="Polar residues" evidence="1">
    <location>
        <begin position="23"/>
        <end position="33"/>
    </location>
</feature>
<evidence type="ECO:0000256" key="1">
    <source>
        <dbReference type="SAM" id="MobiDB-lite"/>
    </source>
</evidence>
<dbReference type="EMBL" id="BAAABZ010000071">
    <property type="protein sequence ID" value="GAA0554473.1"/>
    <property type="molecule type" value="Genomic_DNA"/>
</dbReference>
<name>A0ABP3NV84_9ACTN</name>
<evidence type="ECO:0000313" key="2">
    <source>
        <dbReference type="EMBL" id="GAA0554473.1"/>
    </source>
</evidence>
<feature type="region of interest" description="Disordered" evidence="1">
    <location>
        <begin position="49"/>
        <end position="75"/>
    </location>
</feature>
<feature type="compositionally biased region" description="Low complexity" evidence="1">
    <location>
        <begin position="49"/>
        <end position="58"/>
    </location>
</feature>
<protein>
    <submittedName>
        <fullName evidence="2">Uncharacterized protein</fullName>
    </submittedName>
</protein>
<evidence type="ECO:0000313" key="3">
    <source>
        <dbReference type="Proteomes" id="UP001501576"/>
    </source>
</evidence>
<comment type="caution">
    <text evidence="2">The sequence shown here is derived from an EMBL/GenBank/DDBJ whole genome shotgun (WGS) entry which is preliminary data.</text>
</comment>
<accession>A0ABP3NV84</accession>
<proteinExistence type="predicted"/>
<dbReference type="Proteomes" id="UP001501576">
    <property type="component" value="Unassembled WGS sequence"/>
</dbReference>
<organism evidence="2 3">
    <name type="scientific">Streptomyces mordarskii</name>
    <dbReference type="NCBI Taxonomy" id="1226758"/>
    <lineage>
        <taxon>Bacteria</taxon>
        <taxon>Bacillati</taxon>
        <taxon>Actinomycetota</taxon>
        <taxon>Actinomycetes</taxon>
        <taxon>Kitasatosporales</taxon>
        <taxon>Streptomycetaceae</taxon>
        <taxon>Streptomyces</taxon>
    </lineage>
</organism>
<sequence length="75" mass="7807">MGAEHDQTTPTARHAPEEPAMTPQHTGATTHDLTTWDAADFETSQVFAATNPAAAIPGAPVPPPDPQDTAHRLAA</sequence>